<accession>A0ABR3IXA9</accession>
<dbReference type="Pfam" id="PF03399">
    <property type="entry name" value="SAC3_GANP"/>
    <property type="match status" value="1"/>
</dbReference>
<feature type="compositionally biased region" description="Polar residues" evidence="1">
    <location>
        <begin position="78"/>
        <end position="89"/>
    </location>
</feature>
<dbReference type="PANTHER" id="PTHR12436">
    <property type="entry name" value="80 KDA MCM3-ASSOCIATED PROTEIN"/>
    <property type="match status" value="1"/>
</dbReference>
<feature type="region of interest" description="Disordered" evidence="1">
    <location>
        <begin position="646"/>
        <end position="701"/>
    </location>
</feature>
<feature type="region of interest" description="Disordered" evidence="1">
    <location>
        <begin position="606"/>
        <end position="629"/>
    </location>
</feature>
<organism evidence="3 4">
    <name type="scientific">Hohenbuehelia grisea</name>
    <dbReference type="NCBI Taxonomy" id="104357"/>
    <lineage>
        <taxon>Eukaryota</taxon>
        <taxon>Fungi</taxon>
        <taxon>Dikarya</taxon>
        <taxon>Basidiomycota</taxon>
        <taxon>Agaricomycotina</taxon>
        <taxon>Agaricomycetes</taxon>
        <taxon>Agaricomycetidae</taxon>
        <taxon>Agaricales</taxon>
        <taxon>Pleurotineae</taxon>
        <taxon>Pleurotaceae</taxon>
        <taxon>Hohenbuehelia</taxon>
    </lineage>
</organism>
<proteinExistence type="predicted"/>
<feature type="region of interest" description="Disordered" evidence="1">
    <location>
        <begin position="1"/>
        <end position="102"/>
    </location>
</feature>
<protein>
    <recommendedName>
        <fullName evidence="2">SAC3/GANP/THP3 conserved domain-containing protein</fullName>
    </recommendedName>
</protein>
<feature type="compositionally biased region" description="Basic and acidic residues" evidence="1">
    <location>
        <begin position="847"/>
        <end position="866"/>
    </location>
</feature>
<feature type="compositionally biased region" description="Low complexity" evidence="1">
    <location>
        <begin position="458"/>
        <end position="478"/>
    </location>
</feature>
<feature type="domain" description="SAC3/GANP/THP3 conserved" evidence="2">
    <location>
        <begin position="149"/>
        <end position="398"/>
    </location>
</feature>
<dbReference type="EMBL" id="JASNQZ010000014">
    <property type="protein sequence ID" value="KAL0947962.1"/>
    <property type="molecule type" value="Genomic_DNA"/>
</dbReference>
<feature type="compositionally biased region" description="Basic and acidic residues" evidence="1">
    <location>
        <begin position="57"/>
        <end position="77"/>
    </location>
</feature>
<feature type="compositionally biased region" description="Basic and acidic residues" evidence="1">
    <location>
        <begin position="39"/>
        <end position="48"/>
    </location>
</feature>
<feature type="region of interest" description="Disordered" evidence="1">
    <location>
        <begin position="530"/>
        <end position="581"/>
    </location>
</feature>
<dbReference type="PANTHER" id="PTHR12436:SF3">
    <property type="entry name" value="GERMINAL-CENTER ASSOCIATED NUCLEAR PROTEIN"/>
    <property type="match status" value="1"/>
</dbReference>
<feature type="region of interest" description="Disordered" evidence="1">
    <location>
        <begin position="814"/>
        <end position="866"/>
    </location>
</feature>
<comment type="caution">
    <text evidence="3">The sequence shown here is derived from an EMBL/GenBank/DDBJ whole genome shotgun (WGS) entry which is preliminary data.</text>
</comment>
<feature type="region of interest" description="Disordered" evidence="1">
    <location>
        <begin position="449"/>
        <end position="495"/>
    </location>
</feature>
<name>A0ABR3IXA9_9AGAR</name>
<feature type="compositionally biased region" description="Polar residues" evidence="1">
    <location>
        <begin position="617"/>
        <end position="629"/>
    </location>
</feature>
<evidence type="ECO:0000313" key="3">
    <source>
        <dbReference type="EMBL" id="KAL0947962.1"/>
    </source>
</evidence>
<evidence type="ECO:0000256" key="1">
    <source>
        <dbReference type="SAM" id="MobiDB-lite"/>
    </source>
</evidence>
<feature type="compositionally biased region" description="Polar residues" evidence="1">
    <location>
        <begin position="565"/>
        <end position="575"/>
    </location>
</feature>
<feature type="compositionally biased region" description="Low complexity" evidence="1">
    <location>
        <begin position="1391"/>
        <end position="1401"/>
    </location>
</feature>
<feature type="region of interest" description="Disordered" evidence="1">
    <location>
        <begin position="908"/>
        <end position="958"/>
    </location>
</feature>
<feature type="region of interest" description="Disordered" evidence="1">
    <location>
        <begin position="714"/>
        <end position="758"/>
    </location>
</feature>
<evidence type="ECO:0000313" key="4">
    <source>
        <dbReference type="Proteomes" id="UP001556367"/>
    </source>
</evidence>
<reference evidence="4" key="1">
    <citation type="submission" date="2024-06" db="EMBL/GenBank/DDBJ databases">
        <title>Multi-omics analyses provide insights into the biosynthesis of the anticancer antibiotic pleurotin in Hohenbuehelia grisea.</title>
        <authorList>
            <person name="Weaver J.A."/>
            <person name="Alberti F."/>
        </authorList>
    </citation>
    <scope>NUCLEOTIDE SEQUENCE [LARGE SCALE GENOMIC DNA]</scope>
    <source>
        <strain evidence="4">T-177</strain>
    </source>
</reference>
<dbReference type="Gene3D" id="1.25.40.990">
    <property type="match status" value="1"/>
</dbReference>
<feature type="compositionally biased region" description="Polar residues" evidence="1">
    <location>
        <begin position="690"/>
        <end position="701"/>
    </location>
</feature>
<dbReference type="InterPro" id="IPR005062">
    <property type="entry name" value="SAC3/GANP/THP3_conserved"/>
</dbReference>
<feature type="region of interest" description="Disordered" evidence="1">
    <location>
        <begin position="1352"/>
        <end position="1404"/>
    </location>
</feature>
<feature type="compositionally biased region" description="Low complexity" evidence="1">
    <location>
        <begin position="714"/>
        <end position="727"/>
    </location>
</feature>
<dbReference type="InterPro" id="IPR045107">
    <property type="entry name" value="SAC3/GANP/THP3"/>
</dbReference>
<feature type="compositionally biased region" description="Basic and acidic residues" evidence="1">
    <location>
        <begin position="944"/>
        <end position="958"/>
    </location>
</feature>
<gene>
    <name evidence="3" type="ORF">HGRIS_010589</name>
</gene>
<evidence type="ECO:0000259" key="2">
    <source>
        <dbReference type="Pfam" id="PF03399"/>
    </source>
</evidence>
<feature type="compositionally biased region" description="Pro residues" evidence="1">
    <location>
        <begin position="824"/>
        <end position="837"/>
    </location>
</feature>
<dbReference type="Proteomes" id="UP001556367">
    <property type="component" value="Unassembled WGS sequence"/>
</dbReference>
<keyword evidence="4" id="KW-1185">Reference proteome</keyword>
<sequence length="1429" mass="156683">MDAALHVRGRGRGFGGTDGRRPVSRNKHWDRNSPSTPPRESERWERGGHRGGGRGGRGGERVSGRKTPHPEARERTVTAESTESITSVPDINGDAEPETPEEREKFYQELVKAREVERKKAIAEGKMDDPLVPKRLEDAISMVGTCMDMCPRFERYRRERENNLTEWEMIPGTKRVNHQRAVKMYERAAGDKTLPSDLRPPEVLKATLDYLFHDLLPRGGFSPTFSFIRDRSRAVRNDFTMQHQTGALAIECHDRCARFHIIALHVQRDVEGFSIALEEQQLMNTLQSLKEFYEDQRGRYESPTELEMRVYHRLIHIRDQKERHDDIPDHIRSHPVFKLTTDFRVHVQKKSAPISKISKLVVGPEGMQIFGQLAELLRQQGSMVMIYLVACILERLFGKDAIDDIEALRGDLSIPDIIDGVSVPPAVAGQEDVDLDEDEAFIQELEDELMEEQEEPEVQLATAPPTTSPLKPSPTLWLNEAFPTGPPPSTKPAASAFAGLSATPNAFAAPSVFGAKSVFGNTTAQPSAFGGAGFTTGAPSSNLPPKKSLADAPPLAEIVDPPAASQPSVPESSPFSGFKGISTPPSAFQPFTNGVSAPAVSTNGFVMSNGPTPPTTSPFAPQASSSSLNPTAPAFTPNPIVSPFNLPSAFTSAPTQAPNPFVSEPTPTPPSPPKPVFPANPTPSLAPASSKPNGFNTSSFQATTSNQFLSPLSAWTSPAESSTTTPPGVSTLPKIDTTVPGPQESAPMSPGLPPALGRKAPISLPSTPTLVAPLARPHLGFLKNGLLQTPPPSGVRDDILSPLSLQSPAISRGPLLFNMTPTASPMPSPEKPPPPSAPQVNGKPSLKGKEKAIPSEEDTKAREASALSFERRGVAVKECFHRWQRRATDRAAWIEACRNSDAYQQKVQRERLLGSPAEKRRRRPSQLLDGTQGESPVKKRARKRVSDEYKPPRTDEELARRLKENQEEHERRWARGSFLQVLRTHVHTKARTQSANVPPNWRAWLSLNPDTDATAIWLERKFDVPASGRWESETVFSIPLNNDEGASVPGHPGLIVLECSPLEGIKDELERKYRILDDCGRLRDLVNALPARRYFVPSLLVLSWSDNQQLASDMSDMVNTYIKDSALKSAHVFAFTSATKDLDRKFSEALESLACDVEGELIMTLSIRSIFQLFEPSFKTFVSEALEICSQHGYFDWYLFSKVVAGVVDILNLSAKHVIELANLGVDPIPIPSFDGGDAQDQDTMFGAVLSWLSYDAFPDAAANVISDLKSHQSMGRDFPASPFLEHLVELGRHRIVDRFATDLGKKFYVLKSDVEAHLADVNALVDSLVLKLGEALKLSIRRSPKRRSMSLVSDVSGLDAPAPKRARLSDSWSSSARDDSPPFLQVNGRSSPSPSVSTVSAAQTDSSIVTVSMLKALTRDIKKKYGVS</sequence>
<feature type="compositionally biased region" description="Pro residues" evidence="1">
    <location>
        <begin position="666"/>
        <end position="681"/>
    </location>
</feature>